<dbReference type="SMART" id="SM01022">
    <property type="entry name" value="ASCH"/>
    <property type="match status" value="1"/>
</dbReference>
<dbReference type="InterPro" id="IPR015947">
    <property type="entry name" value="PUA-like_sf"/>
</dbReference>
<evidence type="ECO:0000313" key="2">
    <source>
        <dbReference type="EMBL" id="ALV27023.1"/>
    </source>
</evidence>
<dbReference type="Gene3D" id="3.10.400.10">
    <property type="entry name" value="Sulfate adenylyltransferase"/>
    <property type="match status" value="1"/>
</dbReference>
<dbReference type="CDD" id="cd06553">
    <property type="entry name" value="ASCH_Ef3133_like"/>
    <property type="match status" value="1"/>
</dbReference>
<organism evidence="2 3">
    <name type="scientific">Pannonibacter phragmitetus</name>
    <dbReference type="NCBI Taxonomy" id="121719"/>
    <lineage>
        <taxon>Bacteria</taxon>
        <taxon>Pseudomonadati</taxon>
        <taxon>Pseudomonadota</taxon>
        <taxon>Alphaproteobacteria</taxon>
        <taxon>Hyphomicrobiales</taxon>
        <taxon>Stappiaceae</taxon>
        <taxon>Pannonibacter</taxon>
    </lineage>
</organism>
<accession>A0A0U3ELM7</accession>
<dbReference type="AlphaFoldDB" id="A0A0U3ELM7"/>
<name>A0A0U3ELM7_9HYPH</name>
<dbReference type="InterPro" id="IPR007374">
    <property type="entry name" value="ASCH_domain"/>
</dbReference>
<dbReference type="RefSeq" id="WP_058898608.1">
    <property type="nucleotide sequence ID" value="NZ_CM011124.1"/>
</dbReference>
<dbReference type="EMBL" id="CP013068">
    <property type="protein sequence ID" value="ALV27023.1"/>
    <property type="molecule type" value="Genomic_DNA"/>
</dbReference>
<dbReference type="STRING" id="121719.APZ00_08015"/>
<evidence type="ECO:0000259" key="1">
    <source>
        <dbReference type="SMART" id="SM01022"/>
    </source>
</evidence>
<proteinExistence type="predicted"/>
<dbReference type="PIRSF" id="PIRSF021320">
    <property type="entry name" value="DUF984"/>
    <property type="match status" value="1"/>
</dbReference>
<dbReference type="InterPro" id="IPR009326">
    <property type="entry name" value="DUF984"/>
</dbReference>
<protein>
    <recommendedName>
        <fullName evidence="1">ASCH domain-containing protein</fullName>
    </recommendedName>
</protein>
<sequence>MTQTLDDLQAKYPGAVTFKFGDSERLSAELIALVRSGRKTGTCGALRDFTEGGEALPVAGRRDIVLNWDGTPALVIETSSVTIRRFCDVEAEFALSEGENDDLAGWQRDHGAYFERNGGFSPEMELVCERFRVVEDLAGEAQ</sequence>
<gene>
    <name evidence="2" type="ORF">APZ00_08015</name>
</gene>
<dbReference type="Proteomes" id="UP000064921">
    <property type="component" value="Chromosome"/>
</dbReference>
<dbReference type="KEGG" id="pphr:APZ00_08015"/>
<dbReference type="Pfam" id="PF04266">
    <property type="entry name" value="ASCH"/>
    <property type="match status" value="1"/>
</dbReference>
<feature type="domain" description="ASCH" evidence="1">
    <location>
        <begin position="18"/>
        <end position="135"/>
    </location>
</feature>
<dbReference type="PANTHER" id="PTHR39203:SF1">
    <property type="entry name" value="CYTOPLASMIC PROTEIN"/>
    <property type="match status" value="1"/>
</dbReference>
<reference evidence="2 3" key="1">
    <citation type="submission" date="2015-10" db="EMBL/GenBank/DDBJ databases">
        <title>The world's first case of liver abscess caused by Pannonibacter phragmitetus.</title>
        <authorList>
            <person name="Ming D."/>
            <person name="Wang M."/>
            <person name="Zhou Y."/>
            <person name="Jiang T."/>
            <person name="Hu S."/>
        </authorList>
    </citation>
    <scope>NUCLEOTIDE SEQUENCE [LARGE SCALE GENOMIC DNA]</scope>
    <source>
        <strain evidence="2 3">31801</strain>
    </source>
</reference>
<evidence type="ECO:0000313" key="3">
    <source>
        <dbReference type="Proteomes" id="UP000064921"/>
    </source>
</evidence>
<dbReference type="PANTHER" id="PTHR39203">
    <property type="entry name" value="CYTOPLASMIC PROTEIN-RELATED"/>
    <property type="match status" value="1"/>
</dbReference>
<keyword evidence="3" id="KW-1185">Reference proteome</keyword>
<dbReference type="SUPFAM" id="SSF88697">
    <property type="entry name" value="PUA domain-like"/>
    <property type="match status" value="1"/>
</dbReference>